<accession>A0A835J6M2</accession>
<dbReference type="AlphaFoldDB" id="A0A835J6M2"/>
<evidence type="ECO:0000256" key="1">
    <source>
        <dbReference type="SAM" id="SignalP"/>
    </source>
</evidence>
<dbReference type="Pfam" id="PF10551">
    <property type="entry name" value="MULE"/>
    <property type="match status" value="1"/>
</dbReference>
<evidence type="ECO:0000259" key="2">
    <source>
        <dbReference type="Pfam" id="PF10551"/>
    </source>
</evidence>
<keyword evidence="4" id="KW-1185">Reference proteome</keyword>
<dbReference type="EMBL" id="JADGMS010000017">
    <property type="protein sequence ID" value="KAF9663791.1"/>
    <property type="molecule type" value="Genomic_DNA"/>
</dbReference>
<feature type="chain" id="PRO_5032866293" description="MULE transposase domain-containing protein" evidence="1">
    <location>
        <begin position="21"/>
        <end position="435"/>
    </location>
</feature>
<name>A0A835J6M2_9ROSI</name>
<dbReference type="InterPro" id="IPR018289">
    <property type="entry name" value="MULE_transposase_dom"/>
</dbReference>
<reference evidence="3 4" key="1">
    <citation type="submission" date="2020-10" db="EMBL/GenBank/DDBJ databases">
        <title>Plant Genome Project.</title>
        <authorList>
            <person name="Zhang R.-G."/>
        </authorList>
    </citation>
    <scope>NUCLEOTIDE SEQUENCE [LARGE SCALE GENOMIC DNA]</scope>
    <source>
        <strain evidence="3">FAFU-HL-1</strain>
        <tissue evidence="3">Leaf</tissue>
    </source>
</reference>
<dbReference type="PANTHER" id="PTHR47718">
    <property type="entry name" value="OS01G0519700 PROTEIN"/>
    <property type="match status" value="1"/>
</dbReference>
<keyword evidence="1" id="KW-0732">Signal</keyword>
<dbReference type="OrthoDB" id="2402896at2759"/>
<proteinExistence type="predicted"/>
<feature type="signal peptide" evidence="1">
    <location>
        <begin position="1"/>
        <end position="20"/>
    </location>
</feature>
<dbReference type="Proteomes" id="UP000657918">
    <property type="component" value="Unassembled WGS sequence"/>
</dbReference>
<comment type="caution">
    <text evidence="3">The sequence shown here is derived from an EMBL/GenBank/DDBJ whole genome shotgun (WGS) entry which is preliminary data.</text>
</comment>
<sequence length="435" mass="48906">MSRVILTLYASLICLTKVEKKNITWMIDEPAIEAKDLVNSVVPLEDEGDDCCVVEDAERPMVLDVGNIVDTVNVELFQCLNGRVEEPAVGTGFVSKDDAKDFYNAYAGFSIHVKLCYRSKKDNSISIRVNSNYQSKKDNSIISREFCCSIEGLHREKSHKQDYDPNISFSESLSSPAMGLDAPVIVLTEDDKNVGKMIFNFLNCINYVGRERLSNFGIDAQNILGFFKIMQASDPAFYHAIQVDEEGRLSRVFWVDTRSRIVYDCFSDAVAFDTTYQANQYRIPFAPFNGVNHHKESVLFGCALLADETKTSFIWLFTTWLEAMLERQPWLIITDYDSSMINPLILVVAHHKQNAKGNGACIQFASKDIPVELGGDDVGTATYEVAKLDEKQKLKDPYPNISLMSGILSVRWGIVGLAEHVVSMVEPESVKRFCM</sequence>
<feature type="domain" description="MULE transposase" evidence="2">
    <location>
        <begin position="270"/>
        <end position="348"/>
    </location>
</feature>
<organism evidence="3 4">
    <name type="scientific">Salix dunnii</name>
    <dbReference type="NCBI Taxonomy" id="1413687"/>
    <lineage>
        <taxon>Eukaryota</taxon>
        <taxon>Viridiplantae</taxon>
        <taxon>Streptophyta</taxon>
        <taxon>Embryophyta</taxon>
        <taxon>Tracheophyta</taxon>
        <taxon>Spermatophyta</taxon>
        <taxon>Magnoliopsida</taxon>
        <taxon>eudicotyledons</taxon>
        <taxon>Gunneridae</taxon>
        <taxon>Pentapetalae</taxon>
        <taxon>rosids</taxon>
        <taxon>fabids</taxon>
        <taxon>Malpighiales</taxon>
        <taxon>Salicaceae</taxon>
        <taxon>Saliceae</taxon>
        <taxon>Salix</taxon>
    </lineage>
</organism>
<evidence type="ECO:0000313" key="3">
    <source>
        <dbReference type="EMBL" id="KAF9663791.1"/>
    </source>
</evidence>
<protein>
    <recommendedName>
        <fullName evidence="2">MULE transposase domain-containing protein</fullName>
    </recommendedName>
</protein>
<evidence type="ECO:0000313" key="4">
    <source>
        <dbReference type="Proteomes" id="UP000657918"/>
    </source>
</evidence>
<gene>
    <name evidence="3" type="ORF">SADUNF_Sadunf17G0088700</name>
</gene>